<keyword evidence="10" id="KW-1185">Reference proteome</keyword>
<proteinExistence type="inferred from homology"/>
<comment type="caution">
    <text evidence="9">The sequence shown here is derived from an EMBL/GenBank/DDBJ whole genome shotgun (WGS) entry which is preliminary data.</text>
</comment>
<reference evidence="9 10" key="1">
    <citation type="submission" date="2024-03" db="EMBL/GenBank/DDBJ databases">
        <title>Community enrichment and isolation of bacterial strains for fucoidan degradation.</title>
        <authorList>
            <person name="Sichert A."/>
        </authorList>
    </citation>
    <scope>NUCLEOTIDE SEQUENCE [LARGE SCALE GENOMIC DNA]</scope>
    <source>
        <strain evidence="9 10">AS76</strain>
    </source>
</reference>
<evidence type="ECO:0000313" key="9">
    <source>
        <dbReference type="EMBL" id="MEM5537386.1"/>
    </source>
</evidence>
<evidence type="ECO:0000256" key="1">
    <source>
        <dbReference type="ARBA" id="ARBA00022490"/>
    </source>
</evidence>
<dbReference type="InterPro" id="IPR017237">
    <property type="entry name" value="RLMG"/>
</dbReference>
<evidence type="ECO:0000313" key="10">
    <source>
        <dbReference type="Proteomes" id="UP001449225"/>
    </source>
</evidence>
<keyword evidence="4 6" id="KW-0808">Transferase</keyword>
<evidence type="ECO:0000256" key="2">
    <source>
        <dbReference type="ARBA" id="ARBA00022552"/>
    </source>
</evidence>
<protein>
    <recommendedName>
        <fullName evidence="6">Ribosomal RNA large subunit methyltransferase G</fullName>
        <ecNumber evidence="6">2.1.1.174</ecNumber>
    </recommendedName>
    <alternativeName>
        <fullName evidence="6">23S rRNA m2G1835 methyltransferase</fullName>
    </alternativeName>
    <alternativeName>
        <fullName evidence="6">rRNA (guanine-N(2)-)-methyltransferase RlmG</fullName>
    </alternativeName>
</protein>
<dbReference type="SUPFAM" id="SSF53335">
    <property type="entry name" value="S-adenosyl-L-methionine-dependent methyltransferases"/>
    <property type="match status" value="2"/>
</dbReference>
<dbReference type="Gene3D" id="3.40.50.150">
    <property type="entry name" value="Vaccinia Virus protein VP39"/>
    <property type="match status" value="2"/>
</dbReference>
<dbReference type="EC" id="2.1.1.174" evidence="6"/>
<dbReference type="GO" id="GO:0032259">
    <property type="term" value="P:methylation"/>
    <property type="evidence" value="ECO:0007669"/>
    <property type="project" value="UniProtKB-KW"/>
</dbReference>
<dbReference type="InterPro" id="IPR029063">
    <property type="entry name" value="SAM-dependent_MTases_sf"/>
</dbReference>
<keyword evidence="5 6" id="KW-0949">S-adenosyl-L-methionine</keyword>
<comment type="catalytic activity">
    <reaction evidence="6">
        <text>guanosine(1835) in 23S rRNA + S-adenosyl-L-methionine = N(2)-methylguanosine(1835) in 23S rRNA + S-adenosyl-L-homocysteine + H(+)</text>
        <dbReference type="Rhea" id="RHEA:42744"/>
        <dbReference type="Rhea" id="RHEA-COMP:10217"/>
        <dbReference type="Rhea" id="RHEA-COMP:10218"/>
        <dbReference type="ChEBI" id="CHEBI:15378"/>
        <dbReference type="ChEBI" id="CHEBI:57856"/>
        <dbReference type="ChEBI" id="CHEBI:59789"/>
        <dbReference type="ChEBI" id="CHEBI:74269"/>
        <dbReference type="ChEBI" id="CHEBI:74481"/>
        <dbReference type="EC" id="2.1.1.174"/>
    </reaction>
</comment>
<accession>A0ABU9TUI8</accession>
<keyword evidence="3 6" id="KW-0489">Methyltransferase</keyword>
<dbReference type="PANTHER" id="PTHR47816">
    <property type="entry name" value="RIBOSOMAL RNA SMALL SUBUNIT METHYLTRANSFERASE C"/>
    <property type="match status" value="1"/>
</dbReference>
<sequence>MDILRNAFGEFQLARFPRRKREQLRAWDAADEYILQHLSENKLINPQANVLILNDQFGALTISLTPFKPELISDSWLAHAGIKANLTDNQINPEEVTLHTSLDYPEQPFDVVLIKVPKSLAMLEDQLIRVKPLLKPNSIVVAGAMAKSIHTSTLKLFEKIIGPTTTSLAQKKARLIFSEVDTAITLTDSPYPSTYPLENTHYQISNHAAVFSRDSLDIGTRFFLQHLPRSDGYENIIDLGCGNGLVGLIAADKNPSASLSFVDESFMAVDSAKINFTRAFGDERKARFTATDCLQGFAKSSYDLVLNNPPFHQNNVVGDFIAQQMFRESYGVLKQAGELWVIGNRHLGYHISLKKIFGNCTTVASNKKFIILKAVKQ</sequence>
<dbReference type="Pfam" id="PF26049">
    <property type="entry name" value="RLMG_N"/>
    <property type="match status" value="1"/>
</dbReference>
<dbReference type="PIRSF" id="PIRSF037565">
    <property type="entry name" value="RRNA_m2G_Mtase_RsmD_prd"/>
    <property type="match status" value="1"/>
</dbReference>
<dbReference type="PANTHER" id="PTHR47816:SF5">
    <property type="entry name" value="RIBOSOMAL RNA LARGE SUBUNIT METHYLTRANSFERASE G"/>
    <property type="match status" value="1"/>
</dbReference>
<dbReference type="InterPro" id="IPR007848">
    <property type="entry name" value="Small_mtfrase_dom"/>
</dbReference>
<dbReference type="HAMAP" id="MF_01859">
    <property type="entry name" value="23SrRNA_methyltr_G"/>
    <property type="match status" value="1"/>
</dbReference>
<evidence type="ECO:0000256" key="3">
    <source>
        <dbReference type="ARBA" id="ARBA00022603"/>
    </source>
</evidence>
<evidence type="ECO:0000259" key="8">
    <source>
        <dbReference type="Pfam" id="PF26049"/>
    </source>
</evidence>
<gene>
    <name evidence="6" type="primary">rlmG</name>
    <name evidence="9" type="ORF">WNY58_13405</name>
</gene>
<dbReference type="InterPro" id="IPR046977">
    <property type="entry name" value="RsmC/RlmG"/>
</dbReference>
<evidence type="ECO:0000256" key="5">
    <source>
        <dbReference type="ARBA" id="ARBA00022691"/>
    </source>
</evidence>
<dbReference type="InterPro" id="IPR058679">
    <property type="entry name" value="RlmG_N"/>
</dbReference>
<dbReference type="Proteomes" id="UP001449225">
    <property type="component" value="Unassembled WGS sequence"/>
</dbReference>
<keyword evidence="1 6" id="KW-0963">Cytoplasm</keyword>
<dbReference type="RefSeq" id="WP_342854778.1">
    <property type="nucleotide sequence ID" value="NZ_JBBMRA010000014.1"/>
</dbReference>
<feature type="domain" description="RlmG N-terminal" evidence="8">
    <location>
        <begin position="3"/>
        <end position="181"/>
    </location>
</feature>
<dbReference type="GO" id="GO:0008168">
    <property type="term" value="F:methyltransferase activity"/>
    <property type="evidence" value="ECO:0007669"/>
    <property type="project" value="UniProtKB-KW"/>
</dbReference>
<evidence type="ECO:0000256" key="6">
    <source>
        <dbReference type="HAMAP-Rule" id="MF_01859"/>
    </source>
</evidence>
<comment type="function">
    <text evidence="6">Specifically methylates the guanine in position 1835 (m2G1835) of 23S rRNA.</text>
</comment>
<comment type="subcellular location">
    <subcellularLocation>
        <location evidence="6">Cytoplasm</location>
    </subcellularLocation>
</comment>
<keyword evidence="2 6" id="KW-0698">rRNA processing</keyword>
<dbReference type="CDD" id="cd02440">
    <property type="entry name" value="AdoMet_MTases"/>
    <property type="match status" value="1"/>
</dbReference>
<dbReference type="Pfam" id="PF05175">
    <property type="entry name" value="MTS"/>
    <property type="match status" value="1"/>
</dbReference>
<organism evidence="9 10">
    <name type="scientific">Neptuniibacter pectenicola</name>
    <dbReference type="NCBI Taxonomy" id="1806669"/>
    <lineage>
        <taxon>Bacteria</taxon>
        <taxon>Pseudomonadati</taxon>
        <taxon>Pseudomonadota</taxon>
        <taxon>Gammaproteobacteria</taxon>
        <taxon>Oceanospirillales</taxon>
        <taxon>Oceanospirillaceae</taxon>
        <taxon>Neptuniibacter</taxon>
    </lineage>
</organism>
<comment type="similarity">
    <text evidence="6">Belongs to the methyltransferase superfamily. RlmG family.</text>
</comment>
<evidence type="ECO:0000259" key="7">
    <source>
        <dbReference type="Pfam" id="PF05175"/>
    </source>
</evidence>
<evidence type="ECO:0000256" key="4">
    <source>
        <dbReference type="ARBA" id="ARBA00022679"/>
    </source>
</evidence>
<dbReference type="EMBL" id="JBBMRA010000014">
    <property type="protein sequence ID" value="MEM5537386.1"/>
    <property type="molecule type" value="Genomic_DNA"/>
</dbReference>
<feature type="domain" description="Methyltransferase small" evidence="7">
    <location>
        <begin position="202"/>
        <end position="373"/>
    </location>
</feature>
<name>A0ABU9TUI8_9GAMM</name>